<dbReference type="NCBIfam" id="TIGR01549">
    <property type="entry name" value="HAD-SF-IA-v1"/>
    <property type="match status" value="1"/>
</dbReference>
<accession>A0A2V3PQI2</accession>
<keyword evidence="2" id="KW-1185">Reference proteome</keyword>
<dbReference type="Gene3D" id="3.40.50.1000">
    <property type="entry name" value="HAD superfamily/HAD-like"/>
    <property type="match status" value="1"/>
</dbReference>
<dbReference type="InterPro" id="IPR011951">
    <property type="entry name" value="HAD-SF_hydro_IA_YjjG/PynA"/>
</dbReference>
<gene>
    <name evidence="1" type="ORF">CLV62_112100</name>
</gene>
<dbReference type="InterPro" id="IPR036412">
    <property type="entry name" value="HAD-like_sf"/>
</dbReference>
<dbReference type="SFLD" id="SFLDS00003">
    <property type="entry name" value="Haloacid_Dehalogenase"/>
    <property type="match status" value="1"/>
</dbReference>
<dbReference type="EMBL" id="QICL01000012">
    <property type="protein sequence ID" value="PXV63851.1"/>
    <property type="molecule type" value="Genomic_DNA"/>
</dbReference>
<dbReference type="SFLD" id="SFLDG01129">
    <property type="entry name" value="C1.5:_HAD__Beta-PGM__Phosphata"/>
    <property type="match status" value="1"/>
</dbReference>
<sequence length="231" mass="26938">MKYTTIFFDLDDTLIDTALNSKQVLEEVYNDYTIDKYYPSFNDFYTKYQSINLHLWDQYEQNLISKEELKKGRFEQSLRDFTSISTEQSLEMNNDFMGRVSNKKNIIEGVENILEYLQPKYHLYIISNGFLEVQDKKIKNAGLDSYFKDVFLSDHVGKNKPHPLIFNYALKEANTTSTDCIMIGDNINTDIIGAKNIGIDQIWFNPKSMEDTSHIAPTYTVKTLNDIRTIL</sequence>
<dbReference type="Proteomes" id="UP000247973">
    <property type="component" value="Unassembled WGS sequence"/>
</dbReference>
<keyword evidence="1" id="KW-0378">Hydrolase</keyword>
<proteinExistence type="predicted"/>
<dbReference type="NCBIfam" id="TIGR01509">
    <property type="entry name" value="HAD-SF-IA-v3"/>
    <property type="match status" value="1"/>
</dbReference>
<evidence type="ECO:0000313" key="1">
    <source>
        <dbReference type="EMBL" id="PXV63851.1"/>
    </source>
</evidence>
<dbReference type="PANTHER" id="PTHR47478">
    <property type="match status" value="1"/>
</dbReference>
<dbReference type="InterPro" id="IPR023198">
    <property type="entry name" value="PGP-like_dom2"/>
</dbReference>
<dbReference type="InterPro" id="IPR052550">
    <property type="entry name" value="Pyrimidine_5'-ntase_YjjG"/>
</dbReference>
<dbReference type="InterPro" id="IPR006439">
    <property type="entry name" value="HAD-SF_hydro_IA"/>
</dbReference>
<dbReference type="OrthoDB" id="9802350at2"/>
<dbReference type="SFLD" id="SFLDG01135">
    <property type="entry name" value="C1.5.6:_HAD__Beta-PGM__Phospha"/>
    <property type="match status" value="1"/>
</dbReference>
<dbReference type="PANTHER" id="PTHR47478:SF1">
    <property type="entry name" value="PYRIMIDINE 5'-NUCLEOTIDASE YJJG"/>
    <property type="match status" value="1"/>
</dbReference>
<dbReference type="RefSeq" id="WP_110310815.1">
    <property type="nucleotide sequence ID" value="NZ_QICL01000012.1"/>
</dbReference>
<dbReference type="Pfam" id="PF00702">
    <property type="entry name" value="Hydrolase"/>
    <property type="match status" value="1"/>
</dbReference>
<name>A0A2V3PQI2_9BACT</name>
<comment type="caution">
    <text evidence="1">The sequence shown here is derived from an EMBL/GenBank/DDBJ whole genome shotgun (WGS) entry which is preliminary data.</text>
</comment>
<dbReference type="GO" id="GO:0008253">
    <property type="term" value="F:5'-nucleotidase activity"/>
    <property type="evidence" value="ECO:0007669"/>
    <property type="project" value="InterPro"/>
</dbReference>
<dbReference type="NCBIfam" id="TIGR02254">
    <property type="entry name" value="YjjG_YfnB"/>
    <property type="match status" value="1"/>
</dbReference>
<dbReference type="SUPFAM" id="SSF56784">
    <property type="entry name" value="HAD-like"/>
    <property type="match status" value="1"/>
</dbReference>
<evidence type="ECO:0000313" key="2">
    <source>
        <dbReference type="Proteomes" id="UP000247973"/>
    </source>
</evidence>
<dbReference type="Gene3D" id="1.10.150.240">
    <property type="entry name" value="Putative phosphatase, domain 2"/>
    <property type="match status" value="1"/>
</dbReference>
<protein>
    <submittedName>
        <fullName evidence="1">Putative hydrolase of the HAD superfamily</fullName>
    </submittedName>
</protein>
<dbReference type="AlphaFoldDB" id="A0A2V3PQI2"/>
<reference evidence="1 2" key="1">
    <citation type="submission" date="2018-03" db="EMBL/GenBank/DDBJ databases">
        <title>Genomic Encyclopedia of Archaeal and Bacterial Type Strains, Phase II (KMG-II): from individual species to whole genera.</title>
        <authorList>
            <person name="Goeker M."/>
        </authorList>
    </citation>
    <scope>NUCLEOTIDE SEQUENCE [LARGE SCALE GENOMIC DNA]</scope>
    <source>
        <strain evidence="1 2">DSM 100214</strain>
    </source>
</reference>
<organism evidence="1 2">
    <name type="scientific">Dysgonomonas alginatilytica</name>
    <dbReference type="NCBI Taxonomy" id="1605892"/>
    <lineage>
        <taxon>Bacteria</taxon>
        <taxon>Pseudomonadati</taxon>
        <taxon>Bacteroidota</taxon>
        <taxon>Bacteroidia</taxon>
        <taxon>Bacteroidales</taxon>
        <taxon>Dysgonomonadaceae</taxon>
        <taxon>Dysgonomonas</taxon>
    </lineage>
</organism>
<dbReference type="InterPro" id="IPR023214">
    <property type="entry name" value="HAD_sf"/>
</dbReference>